<keyword evidence="9" id="KW-1185">Reference proteome</keyword>
<evidence type="ECO:0000256" key="4">
    <source>
        <dbReference type="ARBA" id="ARBA00023163"/>
    </source>
</evidence>
<evidence type="ECO:0000256" key="1">
    <source>
        <dbReference type="ARBA" id="ARBA00023002"/>
    </source>
</evidence>
<dbReference type="Gene3D" id="3.80.30.20">
    <property type="entry name" value="tm_1862 like domain"/>
    <property type="match status" value="1"/>
</dbReference>
<feature type="domain" description="HTH crp-type" evidence="6">
    <location>
        <begin position="491"/>
        <end position="564"/>
    </location>
</feature>
<evidence type="ECO:0000259" key="5">
    <source>
        <dbReference type="PROSITE" id="PS50042"/>
    </source>
</evidence>
<dbReference type="Pfam" id="PF00027">
    <property type="entry name" value="cNMP_binding"/>
    <property type="match status" value="1"/>
</dbReference>
<accession>A0ABP0LJX6</accession>
<dbReference type="InterPro" id="IPR036390">
    <property type="entry name" value="WH_DNA-bd_sf"/>
</dbReference>
<comment type="caution">
    <text evidence="7">The sequence shown here is derived from an EMBL/GenBank/DDBJ whole genome shotgun (WGS) entry which is preliminary data.</text>
</comment>
<evidence type="ECO:0000313" key="8">
    <source>
        <dbReference type="EMBL" id="CAK9042023.1"/>
    </source>
</evidence>
<dbReference type="InterPro" id="IPR014710">
    <property type="entry name" value="RmlC-like_jellyroll"/>
</dbReference>
<keyword evidence="2" id="KW-0805">Transcription regulation</keyword>
<dbReference type="EMBL" id="CAXAMM010017779">
    <property type="protein sequence ID" value="CAK9042023.1"/>
    <property type="molecule type" value="Genomic_DNA"/>
</dbReference>
<evidence type="ECO:0000313" key="9">
    <source>
        <dbReference type="Proteomes" id="UP001642464"/>
    </source>
</evidence>
<gene>
    <name evidence="7" type="ORF">SCF082_LOCUS23113</name>
    <name evidence="8" type="ORF">SCF082_LOCUS24220</name>
</gene>
<dbReference type="SUPFAM" id="SSF46785">
    <property type="entry name" value="Winged helix' DNA-binding domain"/>
    <property type="match status" value="1"/>
</dbReference>
<dbReference type="SMART" id="SM00419">
    <property type="entry name" value="HTH_CRP"/>
    <property type="match status" value="1"/>
</dbReference>
<dbReference type="InterPro" id="IPR000595">
    <property type="entry name" value="cNMP-bd_dom"/>
</dbReference>
<dbReference type="SMART" id="SM00729">
    <property type="entry name" value="Elp3"/>
    <property type="match status" value="1"/>
</dbReference>
<sequence length="564" mass="61911">MRVENNYQRALAYVDALLDEIRIVGGFLGGNGRPVSVHFGGGTPNYLSPEDLGRILNTIELELGLTDDARLAIELDPRLVRKNDIARLADHGFSRMSMGVQDLEPAVQHAINRVQSYEMIEASVSAMRQAGVNDISFDLLFGLPKQTVHSYAATVAKCIALAPDRLSVFGYAHLPSALPRQRLIQTEDLPDENLRRDLAGIADDMLQTAGYQKVGFDHYAKPDNSLAIAAREQRLHRNFQGFTDEIAKTTIGFGASAISFLNGLYAQNAKSTRAYCDYVTKRQLPAARGVERSPRDEAVANAINMLLCRFTTDLAPVLSYASPADAAHIAANLAALEDDDVIIQDGTVITIRDNVRDQSICADLGPREFAQVEKLMARRSVAKSKAIMSEGEPNDSLYVVVQGSFRLTKHLEDGRRQVTGFLFKGDFAGVRPTDASAYTADALEDSLVCLFPHRYLDEVSASSPGVKDRLIARGQTEYHKAQDHIVLLGKKTAEERVVSFIELLAKSIGEDDQNGRCNVPLPMSRQDIADYLGLRLETLSRTLTGLKKKNLIDGLTRHSVAISA</sequence>
<dbReference type="EMBL" id="CAXAMM010016668">
    <property type="protein sequence ID" value="CAK9039496.1"/>
    <property type="molecule type" value="Genomic_DNA"/>
</dbReference>
<evidence type="ECO:0000256" key="2">
    <source>
        <dbReference type="ARBA" id="ARBA00023015"/>
    </source>
</evidence>
<proteinExistence type="predicted"/>
<dbReference type="InterPro" id="IPR036388">
    <property type="entry name" value="WH-like_DNA-bd_sf"/>
</dbReference>
<dbReference type="SUPFAM" id="SSF51206">
    <property type="entry name" value="cAMP-binding domain-like"/>
    <property type="match status" value="1"/>
</dbReference>
<dbReference type="PRINTS" id="PR00034">
    <property type="entry name" value="HTHCRP"/>
</dbReference>
<dbReference type="SMART" id="SM00100">
    <property type="entry name" value="cNMP"/>
    <property type="match status" value="1"/>
</dbReference>
<dbReference type="Gene3D" id="1.10.10.10">
    <property type="entry name" value="Winged helix-like DNA-binding domain superfamily/Winged helix DNA-binding domain"/>
    <property type="match status" value="1"/>
</dbReference>
<dbReference type="CDD" id="cd00092">
    <property type="entry name" value="HTH_CRP"/>
    <property type="match status" value="1"/>
</dbReference>
<dbReference type="PROSITE" id="PS51063">
    <property type="entry name" value="HTH_CRP_2"/>
    <property type="match status" value="1"/>
</dbReference>
<keyword evidence="3" id="KW-0238">DNA-binding</keyword>
<organism evidence="7 9">
    <name type="scientific">Durusdinium trenchii</name>
    <dbReference type="NCBI Taxonomy" id="1381693"/>
    <lineage>
        <taxon>Eukaryota</taxon>
        <taxon>Sar</taxon>
        <taxon>Alveolata</taxon>
        <taxon>Dinophyceae</taxon>
        <taxon>Suessiales</taxon>
        <taxon>Symbiodiniaceae</taxon>
        <taxon>Durusdinium</taxon>
    </lineage>
</organism>
<dbReference type="Proteomes" id="UP001642464">
    <property type="component" value="Unassembled WGS sequence"/>
</dbReference>
<keyword evidence="4" id="KW-0804">Transcription</keyword>
<protein>
    <submittedName>
        <fullName evidence="7">Oxygen-independent coproporphyrinogen III oxidase (CPO) (Coproporphyrinogen III dehydrogenase) (CPDH)</fullName>
    </submittedName>
</protein>
<evidence type="ECO:0000256" key="3">
    <source>
        <dbReference type="ARBA" id="ARBA00023125"/>
    </source>
</evidence>
<dbReference type="Pfam" id="PF04055">
    <property type="entry name" value="Radical_SAM"/>
    <property type="match status" value="1"/>
</dbReference>
<feature type="domain" description="Cyclic nucleotide-binding" evidence="5">
    <location>
        <begin position="360"/>
        <end position="429"/>
    </location>
</feature>
<dbReference type="CDD" id="cd00038">
    <property type="entry name" value="CAP_ED"/>
    <property type="match status" value="1"/>
</dbReference>
<dbReference type="PANTHER" id="PTHR13932">
    <property type="entry name" value="COPROPORPHYRINIGEN III OXIDASE"/>
    <property type="match status" value="1"/>
</dbReference>
<dbReference type="SUPFAM" id="SSF102114">
    <property type="entry name" value="Radical SAM enzymes"/>
    <property type="match status" value="1"/>
</dbReference>
<dbReference type="InterPro" id="IPR023404">
    <property type="entry name" value="rSAM_horseshoe"/>
</dbReference>
<evidence type="ECO:0000259" key="6">
    <source>
        <dbReference type="PROSITE" id="PS51063"/>
    </source>
</evidence>
<keyword evidence="1" id="KW-0560">Oxidoreductase</keyword>
<dbReference type="InterPro" id="IPR006638">
    <property type="entry name" value="Elp3/MiaA/NifB-like_rSAM"/>
</dbReference>
<dbReference type="InterPro" id="IPR012318">
    <property type="entry name" value="HTH_CRP"/>
</dbReference>
<dbReference type="InterPro" id="IPR034505">
    <property type="entry name" value="Coproporphyrinogen-III_oxidase"/>
</dbReference>
<dbReference type="Gene3D" id="2.60.120.10">
    <property type="entry name" value="Jelly Rolls"/>
    <property type="match status" value="1"/>
</dbReference>
<reference evidence="7 9" key="1">
    <citation type="submission" date="2024-02" db="EMBL/GenBank/DDBJ databases">
        <authorList>
            <person name="Chen Y."/>
            <person name="Shah S."/>
            <person name="Dougan E. K."/>
            <person name="Thang M."/>
            <person name="Chan C."/>
        </authorList>
    </citation>
    <scope>NUCLEOTIDE SEQUENCE [LARGE SCALE GENOMIC DNA]</scope>
</reference>
<dbReference type="PROSITE" id="PS50042">
    <property type="entry name" value="CNMP_BINDING_3"/>
    <property type="match status" value="1"/>
</dbReference>
<dbReference type="InterPro" id="IPR018490">
    <property type="entry name" value="cNMP-bd_dom_sf"/>
</dbReference>
<dbReference type="PANTHER" id="PTHR13932:SF6">
    <property type="entry name" value="OXYGEN-INDEPENDENT COPROPORPHYRINOGEN III OXIDASE"/>
    <property type="match status" value="1"/>
</dbReference>
<evidence type="ECO:0000313" key="7">
    <source>
        <dbReference type="EMBL" id="CAK9039496.1"/>
    </source>
</evidence>
<dbReference type="InterPro" id="IPR058240">
    <property type="entry name" value="rSAM_sf"/>
</dbReference>
<dbReference type="InterPro" id="IPR007197">
    <property type="entry name" value="rSAM"/>
</dbReference>
<dbReference type="Pfam" id="PF00325">
    <property type="entry name" value="Crp"/>
    <property type="match status" value="1"/>
</dbReference>
<name>A0ABP0LJX6_9DINO</name>